<name>A0A1J5TQS6_9ZZZZ</name>
<evidence type="ECO:0000259" key="8">
    <source>
        <dbReference type="Pfam" id="PF25145"/>
    </source>
</evidence>
<dbReference type="InterPro" id="IPR052165">
    <property type="entry name" value="Membrane_assoc_protease"/>
</dbReference>
<protein>
    <submittedName>
        <fullName evidence="9">Uncharacterized protein</fullName>
    </submittedName>
</protein>
<evidence type="ECO:0000256" key="4">
    <source>
        <dbReference type="ARBA" id="ARBA00023136"/>
    </source>
</evidence>
<gene>
    <name evidence="9" type="ORF">GALL_10000</name>
</gene>
<feature type="transmembrane region" description="Helical" evidence="5">
    <location>
        <begin position="326"/>
        <end position="344"/>
    </location>
</feature>
<dbReference type="CDD" id="cd07021">
    <property type="entry name" value="Clp_protease_NfeD_like"/>
    <property type="match status" value="1"/>
</dbReference>
<comment type="caution">
    <text evidence="9">The sequence shown here is derived from an EMBL/GenBank/DDBJ whole genome shotgun (WGS) entry which is preliminary data.</text>
</comment>
<keyword evidence="2 5" id="KW-0812">Transmembrane</keyword>
<dbReference type="GO" id="GO:0005886">
    <property type="term" value="C:plasma membrane"/>
    <property type="evidence" value="ECO:0007669"/>
    <property type="project" value="TreeGrafter"/>
</dbReference>
<evidence type="ECO:0000256" key="1">
    <source>
        <dbReference type="ARBA" id="ARBA00004141"/>
    </source>
</evidence>
<feature type="domain" description="NfeD integral membrane" evidence="7">
    <location>
        <begin position="254"/>
        <end position="381"/>
    </location>
</feature>
<organism evidence="9">
    <name type="scientific">mine drainage metagenome</name>
    <dbReference type="NCBI Taxonomy" id="410659"/>
    <lineage>
        <taxon>unclassified sequences</taxon>
        <taxon>metagenomes</taxon>
        <taxon>ecological metagenomes</taxon>
    </lineage>
</organism>
<dbReference type="SUPFAM" id="SSF141322">
    <property type="entry name" value="NfeD domain-like"/>
    <property type="match status" value="1"/>
</dbReference>
<dbReference type="Pfam" id="PF25145">
    <property type="entry name" value="NfeD1b_N"/>
    <property type="match status" value="1"/>
</dbReference>
<evidence type="ECO:0000259" key="6">
    <source>
        <dbReference type="Pfam" id="PF01957"/>
    </source>
</evidence>
<dbReference type="InterPro" id="IPR002810">
    <property type="entry name" value="NfeD-like_C"/>
</dbReference>
<dbReference type="Gene3D" id="2.40.50.140">
    <property type="entry name" value="Nucleic acid-binding proteins"/>
    <property type="match status" value="1"/>
</dbReference>
<evidence type="ECO:0000256" key="3">
    <source>
        <dbReference type="ARBA" id="ARBA00022989"/>
    </source>
</evidence>
<comment type="subcellular location">
    <subcellularLocation>
        <location evidence="1">Membrane</location>
        <topology evidence="1">Multi-pass membrane protein</topology>
    </subcellularLocation>
</comment>
<dbReference type="InterPro" id="IPR056739">
    <property type="entry name" value="NfeD_membrane"/>
</dbReference>
<feature type="domain" description="NfeD1b N-terminal" evidence="8">
    <location>
        <begin position="37"/>
        <end position="227"/>
    </location>
</feature>
<feature type="transmembrane region" description="Helical" evidence="5">
    <location>
        <begin position="364"/>
        <end position="384"/>
    </location>
</feature>
<sequence length="474" mass="50255">MSSFLRHALALWLTLVGCLALPAGGAGKTEAHKIVSVVVIPVHGEIAKPVFFIIRRGLKEAIERKADVVVLDMRTKGGALDTTFDIMDALGKFHGDTIAFVDSEAMSAGAFISATTKEIWMTPEGIIGAAAPVTSTGQDIESTMKEKLVSYLTARMRVVSEGKGYRGEVVTAMIDSDYELKIGDKVLKPKGKLLSLTAVEAAKTYGNPPERLLSAGTAKDLDDLLTQKYGAGNFVVRTLHATWSEQLAVVLNSLSPVLLGLGLLSLFIEFKTPGFGFFGVAGIVLLAAVFLGSYVAGLSGHEPVVFFVVGLVFVLLEVLFFPGVAVMAFSGILLMFGSLLWAMADIWPQQPIHWTGDVFVRPLMNLGLGLGLAVVLGILLARFLPKGWLWDRMILETTVSSSAQSAGLAPGAGVGLDALVGRTGVAATALRPSGQVEIDGRRFEARVEVGAIDAGAAVVVRGRNDFSLIVEKTS</sequence>
<dbReference type="SUPFAM" id="SSF52096">
    <property type="entry name" value="ClpP/crotonase"/>
    <property type="match status" value="1"/>
</dbReference>
<evidence type="ECO:0000313" key="9">
    <source>
        <dbReference type="EMBL" id="OIR18661.1"/>
    </source>
</evidence>
<dbReference type="InterPro" id="IPR029045">
    <property type="entry name" value="ClpP/crotonase-like_dom_sf"/>
</dbReference>
<dbReference type="InterPro" id="IPR012340">
    <property type="entry name" value="NA-bd_OB-fold"/>
</dbReference>
<dbReference type="PROSITE" id="PS51257">
    <property type="entry name" value="PROKAR_LIPOPROTEIN"/>
    <property type="match status" value="1"/>
</dbReference>
<evidence type="ECO:0000256" key="2">
    <source>
        <dbReference type="ARBA" id="ARBA00022692"/>
    </source>
</evidence>
<evidence type="ECO:0000259" key="7">
    <source>
        <dbReference type="Pfam" id="PF24961"/>
    </source>
</evidence>
<dbReference type="Pfam" id="PF01957">
    <property type="entry name" value="NfeD"/>
    <property type="match status" value="1"/>
</dbReference>
<feature type="transmembrane region" description="Helical" evidence="5">
    <location>
        <begin position="275"/>
        <end position="297"/>
    </location>
</feature>
<dbReference type="AlphaFoldDB" id="A0A1J5TQS6"/>
<keyword evidence="3 5" id="KW-1133">Transmembrane helix</keyword>
<accession>A0A1J5TQS6</accession>
<feature type="transmembrane region" description="Helical" evidence="5">
    <location>
        <begin position="303"/>
        <end position="321"/>
    </location>
</feature>
<feature type="transmembrane region" description="Helical" evidence="5">
    <location>
        <begin position="247"/>
        <end position="268"/>
    </location>
</feature>
<dbReference type="EMBL" id="MLJW01000002">
    <property type="protein sequence ID" value="OIR18661.1"/>
    <property type="molecule type" value="Genomic_DNA"/>
</dbReference>
<reference evidence="9" key="1">
    <citation type="submission" date="2016-10" db="EMBL/GenBank/DDBJ databases">
        <title>Sequence of Gallionella enrichment culture.</title>
        <authorList>
            <person name="Poehlein A."/>
            <person name="Muehling M."/>
            <person name="Daniel R."/>
        </authorList>
    </citation>
    <scope>NUCLEOTIDE SEQUENCE</scope>
</reference>
<dbReference type="Pfam" id="PF24961">
    <property type="entry name" value="NfeD_membrane"/>
    <property type="match status" value="1"/>
</dbReference>
<evidence type="ECO:0000256" key="5">
    <source>
        <dbReference type="SAM" id="Phobius"/>
    </source>
</evidence>
<keyword evidence="4 5" id="KW-0472">Membrane</keyword>
<proteinExistence type="predicted"/>
<dbReference type="PANTHER" id="PTHR33507:SF3">
    <property type="entry name" value="INNER MEMBRANE PROTEIN YBBJ"/>
    <property type="match status" value="1"/>
</dbReference>
<feature type="domain" description="NfeD-like C-terminal" evidence="6">
    <location>
        <begin position="417"/>
        <end position="472"/>
    </location>
</feature>
<dbReference type="PANTHER" id="PTHR33507">
    <property type="entry name" value="INNER MEMBRANE PROTEIN YBBJ"/>
    <property type="match status" value="1"/>
</dbReference>
<dbReference type="InterPro" id="IPR056738">
    <property type="entry name" value="NfeD1b_N"/>
</dbReference>
<dbReference type="Gene3D" id="3.90.226.10">
    <property type="entry name" value="2-enoyl-CoA Hydratase, Chain A, domain 1"/>
    <property type="match status" value="1"/>
</dbReference>